<protein>
    <submittedName>
        <fullName evidence="1">Uncharacterized protein</fullName>
    </submittedName>
</protein>
<organism evidence="1 2">
    <name type="scientific">Dermacentor silvarum</name>
    <name type="common">Tick</name>
    <dbReference type="NCBI Taxonomy" id="543639"/>
    <lineage>
        <taxon>Eukaryota</taxon>
        <taxon>Metazoa</taxon>
        <taxon>Ecdysozoa</taxon>
        <taxon>Arthropoda</taxon>
        <taxon>Chelicerata</taxon>
        <taxon>Arachnida</taxon>
        <taxon>Acari</taxon>
        <taxon>Parasitiformes</taxon>
        <taxon>Ixodida</taxon>
        <taxon>Ixodoidea</taxon>
        <taxon>Ixodidae</taxon>
        <taxon>Rhipicephalinae</taxon>
        <taxon>Dermacentor</taxon>
    </lineage>
</organism>
<comment type="caution">
    <text evidence="1">The sequence shown here is derived from an EMBL/GenBank/DDBJ whole genome shotgun (WGS) entry which is preliminary data.</text>
</comment>
<evidence type="ECO:0000313" key="2">
    <source>
        <dbReference type="Proteomes" id="UP000821865"/>
    </source>
</evidence>
<sequence>MIKHMMAFIEQEANEKVEEVDAKAEEEFNIEKGRLVAEQRLKIMDYYSRKEKQVELQRKIQSSNMLNQARLRVLREGEGHICKVLEDARRHLGDITNDETRYRELLEKLVLQALLQLLETEVTVYCRPKDKKLIDTDTVARKYQAITCQTVHLSVEGNLSENICGGVECLTSFVAGATRVMAANIWQDALNAERAASAYERALDEESVLVALGDMKPSPNGDSAAALVDESGCVYLSGSRRKVDFVLAYSPAKHQAIRDIFEEELSKAGLVLEHVPLNPSGLCFVKIHAPWEVLSCFAEIMRLKMPVKEWSLRMQEQNAMLDCEPRDTQRSHFGIGRLLADGVYLAAYPLHEGGPDRTSGEGSAAPRTQLRRKWASVLALFRYQPLDDVRRYFGVKIGLYFAWLGFYTTMLLPASLLGLGCFLYGVATLGKHRPVHEMCAGSESRLLMCPLCDNGCEYWRLRDSCTQARLGYLSDNGATVVFSVFMSLWGAAFLELWKRYSARITYQWDLSGFDTLEENSRPEYLARLSRLKKREVELIEQQEKGGVESLSFWRIRLPFGLLSVSVVLLLVLLAVAAVVGVIVYRMSVRATLALQSEEMSSFIPLITSTTAALLNLLCILLFNMLYSRLAVYLTEMEMPRTQTEYDDSLTLKLYLLQFVNCYSSIFYIAFFKGKFVGRPGKYNTFLNYQQEECGLGGCFVELSIQLAIIMVGKQAFSALSEMALPYAMRLWSHLSFLRSSNNEHRPKQPWERDYLLPDMGSTGLFYEYLEMILQYGFVTLFVAAFPLAPLFALLNNVLEIRLDALKLLSSYRRPVAVRVRDIGIWYRIMDSLGKLAVLTNAVLIAFTSDLVPRLYYRWKVSPTGTLDGFVDFSLSYFDVQDYDEGVRHGNTSGLLGSRYCRYADHRTPPWVENQYKRTSQYFEILVWKFAFVLIFENVIAFLMTIIRWIIPDVPKTIREKIREDNRLTNEIIILQELRRRHVDSPPPVA</sequence>
<accession>A0ACB8C4Z1</accession>
<gene>
    <name evidence="1" type="ORF">HPB49_018958</name>
</gene>
<keyword evidence="2" id="KW-1185">Reference proteome</keyword>
<evidence type="ECO:0000313" key="1">
    <source>
        <dbReference type="EMBL" id="KAH7933908.1"/>
    </source>
</evidence>
<proteinExistence type="predicted"/>
<name>A0ACB8C4Z1_DERSI</name>
<dbReference type="EMBL" id="CM023478">
    <property type="protein sequence ID" value="KAH7933908.1"/>
    <property type="molecule type" value="Genomic_DNA"/>
</dbReference>
<dbReference type="Proteomes" id="UP000821865">
    <property type="component" value="Chromosome 9"/>
</dbReference>
<reference evidence="1" key="1">
    <citation type="submission" date="2020-05" db="EMBL/GenBank/DDBJ databases">
        <title>Large-scale comparative analyses of tick genomes elucidate their genetic diversity and vector capacities.</title>
        <authorList>
            <person name="Jia N."/>
            <person name="Wang J."/>
            <person name="Shi W."/>
            <person name="Du L."/>
            <person name="Sun Y."/>
            <person name="Zhan W."/>
            <person name="Jiang J."/>
            <person name="Wang Q."/>
            <person name="Zhang B."/>
            <person name="Ji P."/>
            <person name="Sakyi L.B."/>
            <person name="Cui X."/>
            <person name="Yuan T."/>
            <person name="Jiang B."/>
            <person name="Yang W."/>
            <person name="Lam T.T.-Y."/>
            <person name="Chang Q."/>
            <person name="Ding S."/>
            <person name="Wang X."/>
            <person name="Zhu J."/>
            <person name="Ruan X."/>
            <person name="Zhao L."/>
            <person name="Wei J."/>
            <person name="Que T."/>
            <person name="Du C."/>
            <person name="Cheng J."/>
            <person name="Dai P."/>
            <person name="Han X."/>
            <person name="Huang E."/>
            <person name="Gao Y."/>
            <person name="Liu J."/>
            <person name="Shao H."/>
            <person name="Ye R."/>
            <person name="Li L."/>
            <person name="Wei W."/>
            <person name="Wang X."/>
            <person name="Wang C."/>
            <person name="Yang T."/>
            <person name="Huo Q."/>
            <person name="Li W."/>
            <person name="Guo W."/>
            <person name="Chen H."/>
            <person name="Zhou L."/>
            <person name="Ni X."/>
            <person name="Tian J."/>
            <person name="Zhou Y."/>
            <person name="Sheng Y."/>
            <person name="Liu T."/>
            <person name="Pan Y."/>
            <person name="Xia L."/>
            <person name="Li J."/>
            <person name="Zhao F."/>
            <person name="Cao W."/>
        </authorList>
    </citation>
    <scope>NUCLEOTIDE SEQUENCE</scope>
    <source>
        <strain evidence="1">Dsil-2018</strain>
    </source>
</reference>